<dbReference type="Gene3D" id="3.90.550.10">
    <property type="entry name" value="Spore Coat Polysaccharide Biosynthesis Protein SpsA, Chain A"/>
    <property type="match status" value="1"/>
</dbReference>
<evidence type="ECO:0000313" key="3">
    <source>
        <dbReference type="Proteomes" id="UP000217771"/>
    </source>
</evidence>
<name>A0A2A2EMQ3_9GAMM</name>
<organism evidence="2 3">
    <name type="scientific">Halomonas salipaludis</name>
    <dbReference type="NCBI Taxonomy" id="2032625"/>
    <lineage>
        <taxon>Bacteria</taxon>
        <taxon>Pseudomonadati</taxon>
        <taxon>Pseudomonadota</taxon>
        <taxon>Gammaproteobacteria</taxon>
        <taxon>Oceanospirillales</taxon>
        <taxon>Halomonadaceae</taxon>
        <taxon>Halomonas</taxon>
    </lineage>
</organism>
<evidence type="ECO:0000259" key="1">
    <source>
        <dbReference type="Pfam" id="PF00535"/>
    </source>
</evidence>
<dbReference type="InterPro" id="IPR001173">
    <property type="entry name" value="Glyco_trans_2-like"/>
</dbReference>
<dbReference type="EMBL" id="NSKB01000013">
    <property type="protein sequence ID" value="PAU74196.1"/>
    <property type="molecule type" value="Genomic_DNA"/>
</dbReference>
<sequence>MLRKNILIFLKNISGGIMNVKEAGSISRTGLQLGDHAPRPPEPQDQDQIISNWKGDLSSPLVSIKCNAYNHAGYIRDAINSFLMQRTNFPFEVIIHDDASADGTDKIISEYMERYPFIIRGVLQKENQYSQGKRPGNFTAHLVRGKYIALCEGDDYWLDENKLQIQADFLESNPGFAVCGHDACVIENGIVVRETKLRDNQKRDFSAMELQRGVYVLTLSAMFVNKLGEAPPEHSQVVNGDDFFLSRLGEFGGSKYLPEIIPAVYRRHEGGVWSLVDDRKRKAHSINTQYWIMQYYSRKGNSRLATYFASKAAANLFSSLPSFSFRELVFLFVQLLKMFFIRKFSFFKKRLKK</sequence>
<dbReference type="Proteomes" id="UP000217771">
    <property type="component" value="Unassembled WGS sequence"/>
</dbReference>
<protein>
    <submittedName>
        <fullName evidence="2">Glycosyl transferase family 2</fullName>
    </submittedName>
</protein>
<dbReference type="SUPFAM" id="SSF53448">
    <property type="entry name" value="Nucleotide-diphospho-sugar transferases"/>
    <property type="match status" value="1"/>
</dbReference>
<evidence type="ECO:0000313" key="2">
    <source>
        <dbReference type="EMBL" id="PAU74196.1"/>
    </source>
</evidence>
<feature type="domain" description="Glycosyltransferase 2-like" evidence="1">
    <location>
        <begin position="68"/>
        <end position="213"/>
    </location>
</feature>
<dbReference type="OrthoDB" id="255821at2"/>
<proteinExistence type="predicted"/>
<dbReference type="InterPro" id="IPR029044">
    <property type="entry name" value="Nucleotide-diphossugar_trans"/>
</dbReference>
<reference evidence="2 3" key="1">
    <citation type="submission" date="2017-08" db="EMBL/GenBank/DDBJ databases">
        <title>Halomonas alkalisoli sp. nov., isolated from saline alkaline soil.</title>
        <authorList>
            <person name="Wang D."/>
            <person name="Zhang G."/>
        </authorList>
    </citation>
    <scope>NUCLEOTIDE SEQUENCE [LARGE SCALE GENOMIC DNA]</scope>
    <source>
        <strain evidence="2 3">WRN001</strain>
    </source>
</reference>
<gene>
    <name evidence="2" type="ORF">CK498_23615</name>
</gene>
<dbReference type="PANTHER" id="PTHR22916">
    <property type="entry name" value="GLYCOSYLTRANSFERASE"/>
    <property type="match status" value="1"/>
</dbReference>
<keyword evidence="3" id="KW-1185">Reference proteome</keyword>
<dbReference type="Pfam" id="PF00535">
    <property type="entry name" value="Glycos_transf_2"/>
    <property type="match status" value="1"/>
</dbReference>
<dbReference type="PANTHER" id="PTHR22916:SF3">
    <property type="entry name" value="UDP-GLCNAC:BETAGAL BETA-1,3-N-ACETYLGLUCOSAMINYLTRANSFERASE-LIKE PROTEIN 1"/>
    <property type="match status" value="1"/>
</dbReference>
<comment type="caution">
    <text evidence="2">The sequence shown here is derived from an EMBL/GenBank/DDBJ whole genome shotgun (WGS) entry which is preliminary data.</text>
</comment>
<accession>A0A2A2EMQ3</accession>
<dbReference type="GO" id="GO:0016758">
    <property type="term" value="F:hexosyltransferase activity"/>
    <property type="evidence" value="ECO:0007669"/>
    <property type="project" value="UniProtKB-ARBA"/>
</dbReference>
<keyword evidence="2" id="KW-0808">Transferase</keyword>
<dbReference type="AlphaFoldDB" id="A0A2A2EMQ3"/>